<dbReference type="Pfam" id="PF07987">
    <property type="entry name" value="DUF1775"/>
    <property type="match status" value="1"/>
</dbReference>
<sequence length="266" mass="27223">MSETTAVPSPSPATPSQGATPAPDTRRRGRLARRLPVVGGLAAGGVLLLAGPAFAHVSVQPGQAEQGGYATINFKVPNERDNASTVKLEVTLPADHPLASAMPQPVPGWKVDVTKSKLDKPLETHGKKLTEAVSKITWTADGGKIEPGQFQQFPVSVGQLPKADKLVFKALQTYDNDEVVRWIEPTKEGGPEPENPAPVLELTPASGDGHGSGTADAKNAGGDAGSAQQAAADGSDTTARVLGGAGIVVGIIGVAFGVLAGRRRGA</sequence>
<gene>
    <name evidence="4" type="ORF">RB636_14805</name>
</gene>
<dbReference type="RefSeq" id="WP_331786880.1">
    <property type="nucleotide sequence ID" value="NZ_JAVFKM010000006.1"/>
</dbReference>
<feature type="region of interest" description="Disordered" evidence="1">
    <location>
        <begin position="185"/>
        <end position="232"/>
    </location>
</feature>
<feature type="region of interest" description="Disordered" evidence="1">
    <location>
        <begin position="1"/>
        <end position="29"/>
    </location>
</feature>
<comment type="caution">
    <text evidence="4">The sequence shown here is derived from an EMBL/GenBank/DDBJ whole genome shotgun (WGS) entry which is preliminary data.</text>
</comment>
<keyword evidence="2" id="KW-0812">Transmembrane</keyword>
<keyword evidence="5" id="KW-1185">Reference proteome</keyword>
<feature type="transmembrane region" description="Helical" evidence="2">
    <location>
        <begin position="241"/>
        <end position="261"/>
    </location>
</feature>
<feature type="transmembrane region" description="Helical" evidence="2">
    <location>
        <begin position="35"/>
        <end position="55"/>
    </location>
</feature>
<name>A0ABU7WTP9_9ACTN</name>
<dbReference type="InterPro" id="IPR038507">
    <property type="entry name" value="YcnI-like_sf"/>
</dbReference>
<dbReference type="CDD" id="cd08545">
    <property type="entry name" value="YcnI_like"/>
    <property type="match status" value="1"/>
</dbReference>
<evidence type="ECO:0000256" key="1">
    <source>
        <dbReference type="SAM" id="MobiDB-lite"/>
    </source>
</evidence>
<evidence type="ECO:0000313" key="4">
    <source>
        <dbReference type="EMBL" id="MEF3114444.1"/>
    </source>
</evidence>
<keyword evidence="2" id="KW-0472">Membrane</keyword>
<reference evidence="4 5" key="1">
    <citation type="submission" date="2023-08" db="EMBL/GenBank/DDBJ databases">
        <authorList>
            <person name="Sharma P."/>
            <person name="Verma V."/>
            <person name="Mohan M.K."/>
            <person name="Dubey A.K."/>
        </authorList>
    </citation>
    <scope>NUCLEOTIDE SEQUENCE [LARGE SCALE GENOMIC DNA]</scope>
    <source>
        <strain evidence="4 5">ADP4</strain>
    </source>
</reference>
<dbReference type="EMBL" id="JAVFKM010000006">
    <property type="protein sequence ID" value="MEF3114444.1"/>
    <property type="molecule type" value="Genomic_DNA"/>
</dbReference>
<evidence type="ECO:0000313" key="5">
    <source>
        <dbReference type="Proteomes" id="UP001348265"/>
    </source>
</evidence>
<evidence type="ECO:0000256" key="2">
    <source>
        <dbReference type="SAM" id="Phobius"/>
    </source>
</evidence>
<feature type="domain" description="YncI copper-binding" evidence="3">
    <location>
        <begin position="56"/>
        <end position="202"/>
    </location>
</feature>
<organism evidence="4 5">
    <name type="scientific">Streptomyces chrestomyceticus</name>
    <dbReference type="NCBI Taxonomy" id="68185"/>
    <lineage>
        <taxon>Bacteria</taxon>
        <taxon>Bacillati</taxon>
        <taxon>Actinomycetota</taxon>
        <taxon>Actinomycetes</taxon>
        <taxon>Kitasatosporales</taxon>
        <taxon>Streptomycetaceae</taxon>
        <taxon>Streptomyces</taxon>
    </lineage>
</organism>
<accession>A0ABU7WTP9</accession>
<evidence type="ECO:0000259" key="3">
    <source>
        <dbReference type="Pfam" id="PF07987"/>
    </source>
</evidence>
<dbReference type="Gene3D" id="2.60.40.2230">
    <property type="entry name" value="Uncharacterised protein YcnI-like PF07987, DUF1775"/>
    <property type="match status" value="1"/>
</dbReference>
<protein>
    <submittedName>
        <fullName evidence="4">YcnI family protein</fullName>
    </submittedName>
</protein>
<keyword evidence="2" id="KW-1133">Transmembrane helix</keyword>
<proteinExistence type="predicted"/>
<dbReference type="InterPro" id="IPR012533">
    <property type="entry name" value="YcnI-copper_dom"/>
</dbReference>
<dbReference type="Proteomes" id="UP001348265">
    <property type="component" value="Unassembled WGS sequence"/>
</dbReference>